<keyword evidence="3" id="KW-0482">Metalloprotease</keyword>
<sequence>MTQETGEKPLEISDAKPLGWGRFVLQFVTIAFVYFAAQFPPVLIWGYTNEQGVFTISSTGAAVSTALGMAAALLVAWMWLRKDGALSEAWNLKAPASWTRTLLIAAGATIAIIIWFTVGSMMLSALGLETPDVGEVLGWVTESPFHFVLWILLVAVFAAGFGEELLWRGFLMDRLSRLGGLRGSMWLIILIQAALFGLPHLYQGLGGVIITGVVGIGFGWLRYRCGGNLWACIIAHVAVDVIMMSLSYAGKLGIVPT</sequence>
<name>A0A9Q3RYT6_9SPHN</name>
<reference evidence="3" key="1">
    <citation type="submission" date="2021-06" db="EMBL/GenBank/DDBJ databases">
        <title>50 bacteria genomes isolated from Dapeng, Shenzhen, China.</title>
        <authorList>
            <person name="Zheng W."/>
            <person name="Yu S."/>
            <person name="Huang Y."/>
        </authorList>
    </citation>
    <scope>NUCLEOTIDE SEQUENCE</scope>
    <source>
        <strain evidence="3">DP4N28-2</strain>
    </source>
</reference>
<feature type="transmembrane region" description="Helical" evidence="1">
    <location>
        <begin position="53"/>
        <end position="80"/>
    </location>
</feature>
<dbReference type="InterPro" id="IPR003675">
    <property type="entry name" value="Rce1/LyrA-like_dom"/>
</dbReference>
<organism evidence="3 4">
    <name type="scientific">Qipengyuania aquimaris</name>
    <dbReference type="NCBI Taxonomy" id="255984"/>
    <lineage>
        <taxon>Bacteria</taxon>
        <taxon>Pseudomonadati</taxon>
        <taxon>Pseudomonadota</taxon>
        <taxon>Alphaproteobacteria</taxon>
        <taxon>Sphingomonadales</taxon>
        <taxon>Erythrobacteraceae</taxon>
        <taxon>Qipengyuania</taxon>
    </lineage>
</organism>
<keyword evidence="1" id="KW-1133">Transmembrane helix</keyword>
<comment type="caution">
    <text evidence="3">The sequence shown here is derived from an EMBL/GenBank/DDBJ whole genome shotgun (WGS) entry which is preliminary data.</text>
</comment>
<evidence type="ECO:0000313" key="3">
    <source>
        <dbReference type="EMBL" id="MBY6216943.1"/>
    </source>
</evidence>
<dbReference type="Proteomes" id="UP000824927">
    <property type="component" value="Unassembled WGS sequence"/>
</dbReference>
<feature type="transmembrane region" description="Helical" evidence="1">
    <location>
        <begin position="101"/>
        <end position="127"/>
    </location>
</feature>
<keyword evidence="3" id="KW-0645">Protease</keyword>
<evidence type="ECO:0000259" key="2">
    <source>
        <dbReference type="Pfam" id="PF02517"/>
    </source>
</evidence>
<feature type="domain" description="CAAX prenyl protease 2/Lysostaphin resistance protein A-like" evidence="2">
    <location>
        <begin position="148"/>
        <end position="241"/>
    </location>
</feature>
<dbReference type="GO" id="GO:0008237">
    <property type="term" value="F:metallopeptidase activity"/>
    <property type="evidence" value="ECO:0007669"/>
    <property type="project" value="UniProtKB-KW"/>
</dbReference>
<feature type="transmembrane region" description="Helical" evidence="1">
    <location>
        <begin position="147"/>
        <end position="167"/>
    </location>
</feature>
<dbReference type="EMBL" id="JAHVKP010000001">
    <property type="protein sequence ID" value="MBY6216943.1"/>
    <property type="molecule type" value="Genomic_DNA"/>
</dbReference>
<dbReference type="GO" id="GO:0004175">
    <property type="term" value="F:endopeptidase activity"/>
    <property type="evidence" value="ECO:0007669"/>
    <property type="project" value="UniProtKB-ARBA"/>
</dbReference>
<feature type="transmembrane region" description="Helical" evidence="1">
    <location>
        <begin position="228"/>
        <end position="249"/>
    </location>
</feature>
<protein>
    <submittedName>
        <fullName evidence="3">CPBP family intramembrane metalloprotease</fullName>
    </submittedName>
</protein>
<feature type="transmembrane region" description="Helical" evidence="1">
    <location>
        <begin position="23"/>
        <end position="47"/>
    </location>
</feature>
<evidence type="ECO:0000313" key="4">
    <source>
        <dbReference type="Proteomes" id="UP000824927"/>
    </source>
</evidence>
<dbReference type="InterPro" id="IPR052710">
    <property type="entry name" value="CAAX_protease"/>
</dbReference>
<proteinExistence type="predicted"/>
<dbReference type="PANTHER" id="PTHR36435:SF1">
    <property type="entry name" value="CAAX AMINO TERMINAL PROTEASE FAMILY PROTEIN"/>
    <property type="match status" value="1"/>
</dbReference>
<dbReference type="PANTHER" id="PTHR36435">
    <property type="entry name" value="SLR1288 PROTEIN"/>
    <property type="match status" value="1"/>
</dbReference>
<accession>A0A9Q3RYT6</accession>
<feature type="transmembrane region" description="Helical" evidence="1">
    <location>
        <begin position="204"/>
        <end position="221"/>
    </location>
</feature>
<keyword evidence="1" id="KW-0812">Transmembrane</keyword>
<feature type="transmembrane region" description="Helical" evidence="1">
    <location>
        <begin position="179"/>
        <end position="198"/>
    </location>
</feature>
<gene>
    <name evidence="3" type="ORF">KUV31_01150</name>
</gene>
<evidence type="ECO:0000256" key="1">
    <source>
        <dbReference type="SAM" id="Phobius"/>
    </source>
</evidence>
<keyword evidence="1" id="KW-0472">Membrane</keyword>
<dbReference type="Pfam" id="PF02517">
    <property type="entry name" value="Rce1-like"/>
    <property type="match status" value="1"/>
</dbReference>
<keyword evidence="3" id="KW-0378">Hydrolase</keyword>
<dbReference type="AlphaFoldDB" id="A0A9Q3RYT6"/>
<dbReference type="GO" id="GO:0080120">
    <property type="term" value="P:CAAX-box protein maturation"/>
    <property type="evidence" value="ECO:0007669"/>
    <property type="project" value="UniProtKB-ARBA"/>
</dbReference>